<dbReference type="SUPFAM" id="SSF51445">
    <property type="entry name" value="(Trans)glycosidases"/>
    <property type="match status" value="1"/>
</dbReference>
<feature type="transmembrane region" description="Helical" evidence="1">
    <location>
        <begin position="9"/>
        <end position="29"/>
    </location>
</feature>
<organism evidence="3 4">
    <name type="scientific">Methanobrevibacter curvatus</name>
    <dbReference type="NCBI Taxonomy" id="49547"/>
    <lineage>
        <taxon>Archaea</taxon>
        <taxon>Methanobacteriati</taxon>
        <taxon>Methanobacteriota</taxon>
        <taxon>Methanomada group</taxon>
        <taxon>Methanobacteria</taxon>
        <taxon>Methanobacteriales</taxon>
        <taxon>Methanobacteriaceae</taxon>
        <taxon>Methanobrevibacter</taxon>
    </lineage>
</organism>
<reference evidence="3 4" key="1">
    <citation type="submission" date="2016-04" db="EMBL/GenBank/DDBJ databases">
        <title>Genome sequence of Methanobrevibacter curvatus DSM 11111.</title>
        <authorList>
            <person name="Poehlein A."/>
            <person name="Seedorf H."/>
            <person name="Daniel R."/>
        </authorList>
    </citation>
    <scope>NUCLEOTIDE SEQUENCE [LARGE SCALE GENOMIC DNA]</scope>
    <source>
        <strain evidence="3 4">DSM 11111</strain>
    </source>
</reference>
<dbReference type="Proteomes" id="UP000077245">
    <property type="component" value="Unassembled WGS sequence"/>
</dbReference>
<dbReference type="OrthoDB" id="18481at2157"/>
<evidence type="ECO:0000256" key="1">
    <source>
        <dbReference type="SAM" id="Phobius"/>
    </source>
</evidence>
<dbReference type="AlphaFoldDB" id="A0A165ZUM3"/>
<sequence>MKELNRNHIIIFIVLLLIISSTVLLFALYNKDHIRNAVWINGRNMESVDFNQLSKNGVQNIFLNSNAVDLYGEKKVAKWVKEANEHGIKVHIWVKCFYNRKWINPIDSKTKDFNYPFFKKKVAEIEWYTHIPGISGIHLDYVRYPGDAYKYGYSDDITPSKAITKFVEMASKPVKDKDLTLSIAVMPEKEDKRNYGQDIKAISYYVDVIVPMIYMGNYKAGPKWVNETTDYFKSNAGFANLCIGIQTYESDSNLTPIPKDKLRQICQGALDSGADGVALFSYGLIDWFNLKTLI</sequence>
<dbReference type="PATRIC" id="fig|49547.3.peg.1557"/>
<evidence type="ECO:0000259" key="2">
    <source>
        <dbReference type="Pfam" id="PF13200"/>
    </source>
</evidence>
<dbReference type="STRING" id="49547.MBCUR_14560"/>
<dbReference type="InterPro" id="IPR017853">
    <property type="entry name" value="GH"/>
</dbReference>
<dbReference type="Gene3D" id="3.20.20.80">
    <property type="entry name" value="Glycosidases"/>
    <property type="match status" value="1"/>
</dbReference>
<keyword evidence="1" id="KW-1133">Transmembrane helix</keyword>
<protein>
    <recommendedName>
        <fullName evidence="2">DUF4015 domain-containing protein</fullName>
    </recommendedName>
</protein>
<keyword evidence="1" id="KW-0472">Membrane</keyword>
<evidence type="ECO:0000313" key="4">
    <source>
        <dbReference type="Proteomes" id="UP000077245"/>
    </source>
</evidence>
<dbReference type="Pfam" id="PF13200">
    <property type="entry name" value="DUF4015"/>
    <property type="match status" value="1"/>
</dbReference>
<proteinExistence type="predicted"/>
<dbReference type="EMBL" id="LWMV01000191">
    <property type="protein sequence ID" value="KZX11184.1"/>
    <property type="molecule type" value="Genomic_DNA"/>
</dbReference>
<feature type="domain" description="DUF4015" evidence="2">
    <location>
        <begin position="97"/>
        <end position="222"/>
    </location>
</feature>
<comment type="caution">
    <text evidence="3">The sequence shown here is derived from an EMBL/GenBank/DDBJ whole genome shotgun (WGS) entry which is preliminary data.</text>
</comment>
<dbReference type="RefSeq" id="WP_084269610.1">
    <property type="nucleotide sequence ID" value="NZ_LWMV01000191.1"/>
</dbReference>
<keyword evidence="1" id="KW-0812">Transmembrane</keyword>
<evidence type="ECO:0000313" key="3">
    <source>
        <dbReference type="EMBL" id="KZX11184.1"/>
    </source>
</evidence>
<dbReference type="InterPro" id="IPR025275">
    <property type="entry name" value="DUF4015"/>
</dbReference>
<accession>A0A165ZUM3</accession>
<keyword evidence="4" id="KW-1185">Reference proteome</keyword>
<gene>
    <name evidence="3" type="ORF">MBCUR_14560</name>
</gene>
<name>A0A165ZUM3_9EURY</name>